<protein>
    <submittedName>
        <fullName evidence="1">DUF3540 domain-containing protein</fullName>
    </submittedName>
</protein>
<evidence type="ECO:0000313" key="1">
    <source>
        <dbReference type="EMBL" id="XDU73989.1"/>
    </source>
</evidence>
<reference evidence="1" key="1">
    <citation type="submission" date="2024-07" db="EMBL/GenBank/DDBJ databases">
        <authorList>
            <person name="Biller S.J."/>
        </authorList>
    </citation>
    <scope>NUCLEOTIDE SEQUENCE</scope>
    <source>
        <strain evidence="1">WC2420</strain>
    </source>
</reference>
<proteinExistence type="predicted"/>
<accession>A0AB39VWJ2</accession>
<dbReference type="EMBL" id="CP165628">
    <property type="protein sequence ID" value="XDU73989.1"/>
    <property type="molecule type" value="Genomic_DNA"/>
</dbReference>
<dbReference type="RefSeq" id="WP_009637276.1">
    <property type="nucleotide sequence ID" value="NZ_CP165628.1"/>
</dbReference>
<dbReference type="InterPro" id="IPR021927">
    <property type="entry name" value="DUF3540"/>
</dbReference>
<dbReference type="AlphaFoldDB" id="A0AB39VWJ2"/>
<gene>
    <name evidence="1" type="ORF">AB3G37_07905</name>
</gene>
<sequence>MSVAVKKPTVAHALPAQTSGQVVEIKIDGKLLVHSEGRGWICQRAASCLLEPQIDDRVLLANCGEKIWLLAVLERADTQQPSKLSIEGALHITASESLSFNSPQFNVEAQQGDCRVKVMNYRGESLSAWVNLSRVMGKCYESVWQSVTQISHRLLRKTTQLEQVRAGQLDVKVEEFSRMHAHTTIISSKTLTKVDAKQIHMG</sequence>
<dbReference type="Pfam" id="PF12059">
    <property type="entry name" value="DUF3540"/>
    <property type="match status" value="1"/>
</dbReference>
<name>A0AB39VWJ2_9GAMM</name>
<organism evidence="1">
    <name type="scientific">Rouxiella sp. WC2420</name>
    <dbReference type="NCBI Taxonomy" id="3234145"/>
    <lineage>
        <taxon>Bacteria</taxon>
        <taxon>Pseudomonadati</taxon>
        <taxon>Pseudomonadota</taxon>
        <taxon>Gammaproteobacteria</taxon>
        <taxon>Enterobacterales</taxon>
        <taxon>Yersiniaceae</taxon>
        <taxon>Rouxiella</taxon>
    </lineage>
</organism>